<organism evidence="2 3">
    <name type="scientific">Stenotrophomonas maltophilia</name>
    <name type="common">Pseudomonas maltophilia</name>
    <name type="synonym">Xanthomonas maltophilia</name>
    <dbReference type="NCBI Taxonomy" id="40324"/>
    <lineage>
        <taxon>Bacteria</taxon>
        <taxon>Pseudomonadati</taxon>
        <taxon>Pseudomonadota</taxon>
        <taxon>Gammaproteobacteria</taxon>
        <taxon>Lysobacterales</taxon>
        <taxon>Lysobacteraceae</taxon>
        <taxon>Stenotrophomonas</taxon>
        <taxon>Stenotrophomonas maltophilia group</taxon>
    </lineage>
</organism>
<name>A0A246HK33_STEMA</name>
<dbReference type="EMBL" id="NIVS01000052">
    <property type="protein sequence ID" value="OWQ50400.1"/>
    <property type="molecule type" value="Genomic_DNA"/>
</dbReference>
<feature type="transmembrane region" description="Helical" evidence="1">
    <location>
        <begin position="43"/>
        <end position="62"/>
    </location>
</feature>
<gene>
    <name evidence="2" type="ORF">CEE60_16965</name>
</gene>
<dbReference type="AlphaFoldDB" id="A0A246HK33"/>
<reference evidence="2 3" key="1">
    <citation type="submission" date="2017-06" db="EMBL/GenBank/DDBJ databases">
        <authorList>
            <person name="Kim H.J."/>
            <person name="Triplett B.A."/>
        </authorList>
    </citation>
    <scope>NUCLEOTIDE SEQUENCE [LARGE SCALE GENOMIC DNA]</scope>
    <source>
        <strain evidence="2 3">13146</strain>
    </source>
</reference>
<sequence>MPDDAALRQLHAQALDTLSPTTLARLRSARHAASPAKRHAPSWWMATACSAVVGLALGYSFLLGESNAPPAPVTASATDDGSDVLDENPDLYLWLGGTDLAME</sequence>
<accession>A0A246HK33</accession>
<proteinExistence type="predicted"/>
<evidence type="ECO:0000313" key="3">
    <source>
        <dbReference type="Proteomes" id="UP000198157"/>
    </source>
</evidence>
<dbReference type="Proteomes" id="UP000198157">
    <property type="component" value="Unassembled WGS sequence"/>
</dbReference>
<evidence type="ECO:0000256" key="1">
    <source>
        <dbReference type="SAM" id="Phobius"/>
    </source>
</evidence>
<evidence type="ECO:0008006" key="4">
    <source>
        <dbReference type="Google" id="ProtNLM"/>
    </source>
</evidence>
<keyword evidence="1" id="KW-0812">Transmembrane</keyword>
<dbReference type="OrthoDB" id="5976069at2"/>
<protein>
    <recommendedName>
        <fullName evidence="4">Transmembrane protein</fullName>
    </recommendedName>
</protein>
<comment type="caution">
    <text evidence="2">The sequence shown here is derived from an EMBL/GenBank/DDBJ whole genome shotgun (WGS) entry which is preliminary data.</text>
</comment>
<keyword evidence="1" id="KW-1133">Transmembrane helix</keyword>
<keyword evidence="1" id="KW-0472">Membrane</keyword>
<evidence type="ECO:0000313" key="2">
    <source>
        <dbReference type="EMBL" id="OWQ50400.1"/>
    </source>
</evidence>